<dbReference type="PANTHER" id="PTHR45784">
    <property type="entry name" value="C-TYPE LECTIN DOMAIN FAMILY 20 MEMBER A-RELATED"/>
    <property type="match status" value="1"/>
</dbReference>
<dbReference type="AlphaFoldDB" id="A0A8C4DSA1"/>
<evidence type="ECO:0000313" key="3">
    <source>
        <dbReference type="Proteomes" id="UP000694389"/>
    </source>
</evidence>
<dbReference type="Gene3D" id="3.10.100.10">
    <property type="entry name" value="Mannose-Binding Protein A, subunit A"/>
    <property type="match status" value="1"/>
</dbReference>
<dbReference type="Pfam" id="PF00059">
    <property type="entry name" value="Lectin_C"/>
    <property type="match status" value="1"/>
</dbReference>
<dbReference type="GeneTree" id="ENSGT01110000267315"/>
<accession>A0A8C4DSA1</accession>
<reference evidence="2" key="1">
    <citation type="submission" date="2025-08" db="UniProtKB">
        <authorList>
            <consortium name="Ensembl"/>
        </authorList>
    </citation>
    <scope>IDENTIFICATION</scope>
</reference>
<dbReference type="SUPFAM" id="SSF56436">
    <property type="entry name" value="C-type lectin-like"/>
    <property type="match status" value="1"/>
</dbReference>
<evidence type="ECO:0000259" key="1">
    <source>
        <dbReference type="PROSITE" id="PS50041"/>
    </source>
</evidence>
<sequence>GGHFRRCGDTHKLSVSTFFFQGGDEGLTFYQEAKSWIDALEYCQDERENSSLVHITNQTVQNAVKSLLAHKNDSMKNGAWIGLERSIFGKAPPWMWTSGPQVQESCKQWSSNFPVDCLNNHCGKIIWVTINGSEELKWQDACCHEQLPFICQGKLLFNLRPNLP</sequence>
<dbReference type="CDD" id="cd00037">
    <property type="entry name" value="CLECT"/>
    <property type="match status" value="1"/>
</dbReference>
<name>A0A8C4DSA1_DICLA</name>
<organism evidence="2 3">
    <name type="scientific">Dicentrarchus labrax</name>
    <name type="common">European seabass</name>
    <name type="synonym">Morone labrax</name>
    <dbReference type="NCBI Taxonomy" id="13489"/>
    <lineage>
        <taxon>Eukaryota</taxon>
        <taxon>Metazoa</taxon>
        <taxon>Chordata</taxon>
        <taxon>Craniata</taxon>
        <taxon>Vertebrata</taxon>
        <taxon>Euteleostomi</taxon>
        <taxon>Actinopterygii</taxon>
        <taxon>Neopterygii</taxon>
        <taxon>Teleostei</taxon>
        <taxon>Neoteleostei</taxon>
        <taxon>Acanthomorphata</taxon>
        <taxon>Eupercaria</taxon>
        <taxon>Moronidae</taxon>
        <taxon>Dicentrarchus</taxon>
    </lineage>
</organism>
<feature type="domain" description="C-type lectin" evidence="1">
    <location>
        <begin position="29"/>
        <end position="152"/>
    </location>
</feature>
<proteinExistence type="predicted"/>
<dbReference type="PROSITE" id="PS50041">
    <property type="entry name" value="C_TYPE_LECTIN_2"/>
    <property type="match status" value="1"/>
</dbReference>
<keyword evidence="3" id="KW-1185">Reference proteome</keyword>
<dbReference type="PANTHER" id="PTHR45784:SF3">
    <property type="entry name" value="C-TYPE LECTIN DOMAIN FAMILY 4 MEMBER K-LIKE-RELATED"/>
    <property type="match status" value="1"/>
</dbReference>
<dbReference type="SMART" id="SM00034">
    <property type="entry name" value="CLECT"/>
    <property type="match status" value="1"/>
</dbReference>
<dbReference type="InterPro" id="IPR001304">
    <property type="entry name" value="C-type_lectin-like"/>
</dbReference>
<dbReference type="Proteomes" id="UP000694389">
    <property type="component" value="Unassembled WGS sequence"/>
</dbReference>
<dbReference type="InterPro" id="IPR016187">
    <property type="entry name" value="CTDL_fold"/>
</dbReference>
<dbReference type="InterPro" id="IPR016186">
    <property type="entry name" value="C-type_lectin-like/link_sf"/>
</dbReference>
<reference evidence="2" key="2">
    <citation type="submission" date="2025-09" db="UniProtKB">
        <authorList>
            <consortium name="Ensembl"/>
        </authorList>
    </citation>
    <scope>IDENTIFICATION</scope>
</reference>
<evidence type="ECO:0000313" key="2">
    <source>
        <dbReference type="Ensembl" id="ENSDLAP00005008083.2"/>
    </source>
</evidence>
<dbReference type="Ensembl" id="ENSDLAT00005008830.2">
    <property type="protein sequence ID" value="ENSDLAP00005008083.2"/>
    <property type="gene ID" value="ENSDLAG00005004224.2"/>
</dbReference>
<protein>
    <recommendedName>
        <fullName evidence="1">C-type lectin domain-containing protein</fullName>
    </recommendedName>
</protein>